<dbReference type="InterPro" id="IPR053842">
    <property type="entry name" value="NikA-like"/>
</dbReference>
<organism evidence="1 2">
    <name type="scientific">Mucilaginibacter limnophilus</name>
    <dbReference type="NCBI Taxonomy" id="1932778"/>
    <lineage>
        <taxon>Bacteria</taxon>
        <taxon>Pseudomonadati</taxon>
        <taxon>Bacteroidota</taxon>
        <taxon>Sphingobacteriia</taxon>
        <taxon>Sphingobacteriales</taxon>
        <taxon>Sphingobacteriaceae</taxon>
        <taxon>Mucilaginibacter</taxon>
    </lineage>
</organism>
<keyword evidence="2" id="KW-1185">Reference proteome</keyword>
<comment type="caution">
    <text evidence="1">The sequence shown here is derived from an EMBL/GenBank/DDBJ whole genome shotgun (WGS) entry which is preliminary data.</text>
</comment>
<accession>A0A3S3TFD0</accession>
<dbReference type="RefSeq" id="WP_127706322.1">
    <property type="nucleotide sequence ID" value="NZ_SACK01000007.1"/>
</dbReference>
<dbReference type="OrthoDB" id="681025at2"/>
<dbReference type="Proteomes" id="UP000282759">
    <property type="component" value="Unassembled WGS sequence"/>
</dbReference>
<gene>
    <name evidence="1" type="primary">mobC</name>
    <name evidence="1" type="ORF">EOD41_14890</name>
</gene>
<dbReference type="AlphaFoldDB" id="A0A3S3TFD0"/>
<dbReference type="Pfam" id="PF21983">
    <property type="entry name" value="NikA-like"/>
    <property type="match status" value="1"/>
</dbReference>
<evidence type="ECO:0000313" key="1">
    <source>
        <dbReference type="EMBL" id="RVT99728.1"/>
    </source>
</evidence>
<sequence length="136" mass="15458">MAKIPRLQGRPKLEGGHRNKKIDARFTEEEYALILAMEKTFGISKTELVRKRVLEEAAAIIVNAAELIRELHSIGIELGRTGNNINQLARYANLLNLKGILSPVVAERFLLLMEHYQAKQKSLEVTLRQVVRRMGK</sequence>
<name>A0A3S3TFD0_9SPHI</name>
<protein>
    <submittedName>
        <fullName evidence="1">Plasmid mobilization relaxosome protein MobC</fullName>
    </submittedName>
</protein>
<proteinExistence type="predicted"/>
<reference evidence="1 2" key="1">
    <citation type="submission" date="2019-01" db="EMBL/GenBank/DDBJ databases">
        <authorList>
            <person name="Chen W.-M."/>
        </authorList>
    </citation>
    <scope>NUCLEOTIDE SEQUENCE [LARGE SCALE GENOMIC DNA]</scope>
    <source>
        <strain evidence="1 2">YBJ-36</strain>
    </source>
</reference>
<dbReference type="EMBL" id="SACK01000007">
    <property type="protein sequence ID" value="RVT99728.1"/>
    <property type="molecule type" value="Genomic_DNA"/>
</dbReference>
<evidence type="ECO:0000313" key="2">
    <source>
        <dbReference type="Proteomes" id="UP000282759"/>
    </source>
</evidence>